<evidence type="ECO:0000259" key="8">
    <source>
        <dbReference type="Pfam" id="PF01757"/>
    </source>
</evidence>
<comment type="subcellular location">
    <subcellularLocation>
        <location evidence="1">Cell membrane</location>
        <topology evidence="1">Multi-pass membrane protein</topology>
    </subcellularLocation>
</comment>
<keyword evidence="5 7" id="KW-1133">Transmembrane helix</keyword>
<protein>
    <submittedName>
        <fullName evidence="9">Acyltransferase family protein</fullName>
    </submittedName>
</protein>
<dbReference type="GO" id="GO:0005886">
    <property type="term" value="C:plasma membrane"/>
    <property type="evidence" value="ECO:0007669"/>
    <property type="project" value="UniProtKB-SubCell"/>
</dbReference>
<feature type="transmembrane region" description="Helical" evidence="7">
    <location>
        <begin position="245"/>
        <end position="263"/>
    </location>
</feature>
<feature type="transmembrane region" description="Helical" evidence="7">
    <location>
        <begin position="309"/>
        <end position="331"/>
    </location>
</feature>
<dbReference type="AlphaFoldDB" id="A0AAE6NZC3"/>
<evidence type="ECO:0000256" key="5">
    <source>
        <dbReference type="ARBA" id="ARBA00022989"/>
    </source>
</evidence>
<evidence type="ECO:0000256" key="1">
    <source>
        <dbReference type="ARBA" id="ARBA00004651"/>
    </source>
</evidence>
<dbReference type="PANTHER" id="PTHR40074:SF2">
    <property type="entry name" value="O-ACETYLTRANSFERASE WECH"/>
    <property type="match status" value="1"/>
</dbReference>
<dbReference type="GO" id="GO:0009246">
    <property type="term" value="P:enterobacterial common antigen biosynthetic process"/>
    <property type="evidence" value="ECO:0007669"/>
    <property type="project" value="TreeGrafter"/>
</dbReference>
<keyword evidence="4 7" id="KW-0812">Transmembrane</keyword>
<dbReference type="PANTHER" id="PTHR40074">
    <property type="entry name" value="O-ACETYLTRANSFERASE WECH"/>
    <property type="match status" value="1"/>
</dbReference>
<dbReference type="InterPro" id="IPR002656">
    <property type="entry name" value="Acyl_transf_3_dom"/>
</dbReference>
<evidence type="ECO:0000313" key="9">
    <source>
        <dbReference type="EMBL" id="QFX92216.1"/>
    </source>
</evidence>
<proteinExistence type="inferred from homology"/>
<feature type="transmembrane region" description="Helical" evidence="7">
    <location>
        <begin position="183"/>
        <end position="202"/>
    </location>
</feature>
<evidence type="ECO:0000256" key="7">
    <source>
        <dbReference type="SAM" id="Phobius"/>
    </source>
</evidence>
<reference evidence="9 10" key="1">
    <citation type="submission" date="2019-10" db="EMBL/GenBank/DDBJ databases">
        <title>Genome sequencing of Lactobacillus fructivorans.</title>
        <authorList>
            <person name="Kim K."/>
        </authorList>
    </citation>
    <scope>NUCLEOTIDE SEQUENCE [LARGE SCALE GENOMIC DNA]</scope>
    <source>
        <strain evidence="9 10">LF543</strain>
    </source>
</reference>
<comment type="similarity">
    <text evidence="2">Belongs to the acyltransferase 3 family.</text>
</comment>
<feature type="transmembrane region" description="Helical" evidence="7">
    <location>
        <begin position="152"/>
        <end position="171"/>
    </location>
</feature>
<accession>A0AAE6NZC3</accession>
<dbReference type="KEGG" id="lfv:LF543_00860"/>
<feature type="transmembrane region" description="Helical" evidence="7">
    <location>
        <begin position="7"/>
        <end position="26"/>
    </location>
</feature>
<feature type="transmembrane region" description="Helical" evidence="7">
    <location>
        <begin position="125"/>
        <end position="145"/>
    </location>
</feature>
<evidence type="ECO:0000256" key="3">
    <source>
        <dbReference type="ARBA" id="ARBA00022475"/>
    </source>
</evidence>
<sequence length="342" mass="39309">MKKRLTYIDVINIIAIFAVLMLHSSQYPTNGIVLKNNIIQAIFIPAIYLFLMNSGATLIGYRSKYDTKTFFIKRFRRVIIPFVIWSIVWYLYDTKFTAFPGPIPHPDPSINDFLLGFLNNNIDNIFWFFYAIILLYLLVPLLSLLVDRHKDLLFYLVILNFIGDFIYIYVIQAYKLPIDPTKIQINPIASVFVGIFIMGYLINTNYFSKKVEMCISVIGICALAFLLISEIFLPNVASHDILGNSPYLFFYVIGVFTLIKLIVGKFKLFNNIHVKSLLAKMASVSLGIYILHPFFFKVFDVIFKGSPSGFMHVFIMPIVTYVLCGLMVYVIKKVPFVKDALP</sequence>
<organism evidence="9 10">
    <name type="scientific">Fructilactobacillus fructivorans</name>
    <dbReference type="NCBI Taxonomy" id="1614"/>
    <lineage>
        <taxon>Bacteria</taxon>
        <taxon>Bacillati</taxon>
        <taxon>Bacillota</taxon>
        <taxon>Bacilli</taxon>
        <taxon>Lactobacillales</taxon>
        <taxon>Lactobacillaceae</taxon>
        <taxon>Fructilactobacillus</taxon>
    </lineage>
</organism>
<feature type="transmembrane region" description="Helical" evidence="7">
    <location>
        <begin position="284"/>
        <end position="303"/>
    </location>
</feature>
<evidence type="ECO:0000256" key="2">
    <source>
        <dbReference type="ARBA" id="ARBA00007400"/>
    </source>
</evidence>
<keyword evidence="9" id="KW-0808">Transferase</keyword>
<dbReference type="Pfam" id="PF01757">
    <property type="entry name" value="Acyl_transf_3"/>
    <property type="match status" value="1"/>
</dbReference>
<feature type="domain" description="Acyltransferase 3" evidence="8">
    <location>
        <begin position="6"/>
        <end position="327"/>
    </location>
</feature>
<dbReference type="RefSeq" id="WP_010022429.1">
    <property type="nucleotide sequence ID" value="NZ_AZDS01000002.1"/>
</dbReference>
<evidence type="ECO:0000313" key="10">
    <source>
        <dbReference type="Proteomes" id="UP000327194"/>
    </source>
</evidence>
<keyword evidence="9" id="KW-0012">Acyltransferase</keyword>
<dbReference type="EMBL" id="CP045562">
    <property type="protein sequence ID" value="QFX92216.1"/>
    <property type="molecule type" value="Genomic_DNA"/>
</dbReference>
<keyword evidence="3" id="KW-1003">Cell membrane</keyword>
<name>A0AAE6NZC3_9LACO</name>
<keyword evidence="6 7" id="KW-0472">Membrane</keyword>
<evidence type="ECO:0000256" key="4">
    <source>
        <dbReference type="ARBA" id="ARBA00022692"/>
    </source>
</evidence>
<dbReference type="GO" id="GO:0016413">
    <property type="term" value="F:O-acetyltransferase activity"/>
    <property type="evidence" value="ECO:0007669"/>
    <property type="project" value="TreeGrafter"/>
</dbReference>
<feature type="transmembrane region" description="Helical" evidence="7">
    <location>
        <begin position="214"/>
        <end position="233"/>
    </location>
</feature>
<dbReference type="Proteomes" id="UP000327194">
    <property type="component" value="Chromosome"/>
</dbReference>
<feature type="transmembrane region" description="Helical" evidence="7">
    <location>
        <begin position="38"/>
        <end position="63"/>
    </location>
</feature>
<gene>
    <name evidence="9" type="ORF">LF543_00860</name>
</gene>
<evidence type="ECO:0000256" key="6">
    <source>
        <dbReference type="ARBA" id="ARBA00023136"/>
    </source>
</evidence>